<dbReference type="SUPFAM" id="SSF52777">
    <property type="entry name" value="CoA-dependent acyltransferases"/>
    <property type="match status" value="4"/>
</dbReference>
<dbReference type="Gene3D" id="3.30.559.30">
    <property type="entry name" value="Nonribosomal peptide synthetase, condensation domain"/>
    <property type="match status" value="2"/>
</dbReference>
<name>A0A7W7QX66_KITKI</name>
<evidence type="ECO:0000313" key="6">
    <source>
        <dbReference type="EMBL" id="MBB4921456.1"/>
    </source>
</evidence>
<evidence type="ECO:0000259" key="5">
    <source>
        <dbReference type="PROSITE" id="PS50075"/>
    </source>
</evidence>
<dbReference type="GO" id="GO:0008610">
    <property type="term" value="P:lipid biosynthetic process"/>
    <property type="evidence" value="ECO:0007669"/>
    <property type="project" value="UniProtKB-ARBA"/>
</dbReference>
<dbReference type="Pfam" id="PF00501">
    <property type="entry name" value="AMP-binding"/>
    <property type="match status" value="1"/>
</dbReference>
<dbReference type="PANTHER" id="PTHR45527">
    <property type="entry name" value="NONRIBOSOMAL PEPTIDE SYNTHETASE"/>
    <property type="match status" value="1"/>
</dbReference>
<dbReference type="InterPro" id="IPR006162">
    <property type="entry name" value="Ppantetheine_attach_site"/>
</dbReference>
<dbReference type="FunFam" id="3.30.300.30:FF:000010">
    <property type="entry name" value="Enterobactin synthetase component F"/>
    <property type="match status" value="1"/>
</dbReference>
<dbReference type="GO" id="GO:0003824">
    <property type="term" value="F:catalytic activity"/>
    <property type="evidence" value="ECO:0007669"/>
    <property type="project" value="InterPro"/>
</dbReference>
<feature type="domain" description="Carrier" evidence="5">
    <location>
        <begin position="989"/>
        <end position="1063"/>
    </location>
</feature>
<dbReference type="InterPro" id="IPR000873">
    <property type="entry name" value="AMP-dep_synth/lig_dom"/>
</dbReference>
<evidence type="ECO:0000256" key="4">
    <source>
        <dbReference type="ARBA" id="ARBA00022553"/>
    </source>
</evidence>
<dbReference type="InterPro" id="IPR036736">
    <property type="entry name" value="ACP-like_sf"/>
</dbReference>
<dbReference type="GO" id="GO:0044550">
    <property type="term" value="P:secondary metabolite biosynthetic process"/>
    <property type="evidence" value="ECO:0007669"/>
    <property type="project" value="UniProtKB-ARBA"/>
</dbReference>
<dbReference type="PROSITE" id="PS50075">
    <property type="entry name" value="CARRIER"/>
    <property type="match status" value="1"/>
</dbReference>
<dbReference type="RefSeq" id="WP_184933789.1">
    <property type="nucleotide sequence ID" value="NZ_JACHJV010000001.1"/>
</dbReference>
<sequence length="1517" mass="164218">MGNYHALTRLRADRAPLSGLQRGLWFLDQLTPGSAAYNIPWVLDLDGPVELTALQQALDVILARHEALRTTFAVEQDEPCQLLHTELPVPIALTDLRALPTAQQAAAADAAVAQDAGEPFSLTEGPLLRVRLIRHGTDGQQERSTIVAVFHHIVWDEWSMGLFERELTECYDAALTGRTPKLPELPVQYPDYSAWERGTPREGDLAYWRRQLRGAPAVTTLPGDRVRPAHASAHGDTYHYELAPGTAARVRELARSLGATPFTVLLAAFATLVHRYTREQDLVIGTPVSTRSRPELDHLIGYFVNVLPLRLRTEPSTTFRDLVEQARDTSFDAYGHQDTPLDSIVNEVGGERSGNHPPLVQLLFGAHTQDPAELRLGGAGGRSRVQPNGTTKLDLTWSTYDDGELHGEVEFSTDLFDLATIARMACAWRELLTQALDSPDTPLGVLGLLPAAEWPALLPRPAEPAADEYGEAFSLHRGFERQVDRDPTAPALTDGRHALSYAELEVRANRLAHHLREAGVRRGDRVGLYLDRTVEAVVAILAVLKTGAAYVPVDLTAPSERVAFAFADAQVRVVVTDQPQGAAEGPWRTVHLHREAAAIAHRSAHRPEAPTTAEDVAYVIFTSGSTGRPKGVQIAHRSVNELMAATTRQLGIGPGDVATMFHSYAFDVSVWELWSALLHGGKLVVVPYLTCRSPEEFAALLARERVTLLSQTPSAFRQLTTELDERPRPLPDLRRVLLAGEALDPPAVRRWFELAQLPPAVLCNLYGTTETTVHATAHEVGADSAGEFDRSRVGSVLPHLTQVVLDDRLRPVPLGVPGELFIGGEALAHGYLNRPGLTAQRFLADPFSPVPGARMYRTGDLVRQLPGGGLEYLGRRDGQVKVRGYRIELGEIESALAAHPSVATCAVTVHEPAPGDRRLAAYLTAAPQAPAQPAELQRHLRTTLPDYMVPASFTVLAALPLTTNGKIDRAALPEPSADLVIHAEGERVPPSSELEALVAKVWSQVLDVSELGVHDNFFHLGGDSLRAVRVSSALRAAGWSVRLQDFFGEPTVAALARVATPDLGSTEEPSLKGPFTLITAADRALLPATVVDAYPTATMQLAMAYHMELSGSTDSYHNVNSYLVTGEFDPVLFERAVADAMERHPVLRTSIDLMSFSEPLQLVHRTLAPPVHVTDLRQLPEPARQAAVRADFERLRTTGFPLASAPLFAIRVHLLDDQAVQLTIAEHHAILDGWSFTSLLSELLRRHAELIADPDRPPLAAPKSGFGEFVATERAAAADQDALSFWRGRLAGVDGALRPRGDLAPAAGESGVRSTERLVPGIGALLRLAAANGGGTPKSAAFAAHLVALGRITGSARATTGLSVNGRLAREGGTEALGLFLNTVPVSAAVDGDPGALARWLHEQETAMLPYRRVPFATLARLMAGTALDSNFGFLRFHALGRLAEGATRIVSDSLRFEPTMRHEPTNFALSAAVVLDPTSDDGLLMVDHDRARLPERAAAEYAAVYLAVLDAMSARG</sequence>
<dbReference type="EMBL" id="JACHJV010000001">
    <property type="protein sequence ID" value="MBB4921456.1"/>
    <property type="molecule type" value="Genomic_DNA"/>
</dbReference>
<dbReference type="InterPro" id="IPR009081">
    <property type="entry name" value="PP-bd_ACP"/>
</dbReference>
<dbReference type="Gene3D" id="2.30.38.10">
    <property type="entry name" value="Luciferase, Domain 3"/>
    <property type="match status" value="1"/>
</dbReference>
<dbReference type="GO" id="GO:0017000">
    <property type="term" value="P:antibiotic biosynthetic process"/>
    <property type="evidence" value="ECO:0007669"/>
    <property type="project" value="UniProtKB-ARBA"/>
</dbReference>
<dbReference type="GO" id="GO:0005737">
    <property type="term" value="C:cytoplasm"/>
    <property type="evidence" value="ECO:0007669"/>
    <property type="project" value="TreeGrafter"/>
</dbReference>
<keyword evidence="7" id="KW-1185">Reference proteome</keyword>
<dbReference type="GO" id="GO:0031177">
    <property type="term" value="F:phosphopantetheine binding"/>
    <property type="evidence" value="ECO:0007669"/>
    <property type="project" value="InterPro"/>
</dbReference>
<comment type="cofactor">
    <cofactor evidence="1">
        <name>pantetheine 4'-phosphate</name>
        <dbReference type="ChEBI" id="CHEBI:47942"/>
    </cofactor>
</comment>
<dbReference type="InterPro" id="IPR010071">
    <property type="entry name" value="AA_adenyl_dom"/>
</dbReference>
<keyword evidence="3" id="KW-0596">Phosphopantetheine</keyword>
<dbReference type="FunFam" id="3.40.50.980:FF:000001">
    <property type="entry name" value="Non-ribosomal peptide synthetase"/>
    <property type="match status" value="1"/>
</dbReference>
<dbReference type="Pfam" id="PF00550">
    <property type="entry name" value="PP-binding"/>
    <property type="match status" value="1"/>
</dbReference>
<dbReference type="Gene3D" id="3.30.300.30">
    <property type="match status" value="1"/>
</dbReference>
<dbReference type="InterPro" id="IPR020845">
    <property type="entry name" value="AMP-binding_CS"/>
</dbReference>
<organism evidence="6 7">
    <name type="scientific">Kitasatospora kifunensis</name>
    <name type="common">Streptomyces kifunensis</name>
    <dbReference type="NCBI Taxonomy" id="58351"/>
    <lineage>
        <taxon>Bacteria</taxon>
        <taxon>Bacillati</taxon>
        <taxon>Actinomycetota</taxon>
        <taxon>Actinomycetes</taxon>
        <taxon>Kitasatosporales</taxon>
        <taxon>Streptomycetaceae</taxon>
        <taxon>Kitasatospora</taxon>
    </lineage>
</organism>
<dbReference type="PANTHER" id="PTHR45527:SF1">
    <property type="entry name" value="FATTY ACID SYNTHASE"/>
    <property type="match status" value="1"/>
</dbReference>
<dbReference type="Pfam" id="PF13193">
    <property type="entry name" value="AMP-binding_C"/>
    <property type="match status" value="1"/>
</dbReference>
<dbReference type="PROSITE" id="PS00455">
    <property type="entry name" value="AMP_BINDING"/>
    <property type="match status" value="1"/>
</dbReference>
<dbReference type="InterPro" id="IPR023213">
    <property type="entry name" value="CAT-like_dom_sf"/>
</dbReference>
<dbReference type="Proteomes" id="UP000540506">
    <property type="component" value="Unassembled WGS sequence"/>
</dbReference>
<dbReference type="SMART" id="SM00823">
    <property type="entry name" value="PKS_PP"/>
    <property type="match status" value="1"/>
</dbReference>
<dbReference type="Pfam" id="PF00668">
    <property type="entry name" value="Condensation"/>
    <property type="match status" value="2"/>
</dbReference>
<evidence type="ECO:0000313" key="7">
    <source>
        <dbReference type="Proteomes" id="UP000540506"/>
    </source>
</evidence>
<evidence type="ECO:0000256" key="3">
    <source>
        <dbReference type="ARBA" id="ARBA00022450"/>
    </source>
</evidence>
<proteinExistence type="inferred from homology"/>
<accession>A0A7W7QX66</accession>
<gene>
    <name evidence="6" type="ORF">FHR34_000449</name>
</gene>
<reference evidence="6 7" key="1">
    <citation type="submission" date="2020-08" db="EMBL/GenBank/DDBJ databases">
        <title>Sequencing the genomes of 1000 actinobacteria strains.</title>
        <authorList>
            <person name="Klenk H.-P."/>
        </authorList>
    </citation>
    <scope>NUCLEOTIDE SEQUENCE [LARGE SCALE GENOMIC DNA]</scope>
    <source>
        <strain evidence="6 7">DSM 41654</strain>
    </source>
</reference>
<comment type="similarity">
    <text evidence="2">Belongs to the ATP-dependent AMP-binding enzyme family.</text>
</comment>
<keyword evidence="4" id="KW-0597">Phosphoprotein</keyword>
<evidence type="ECO:0000256" key="1">
    <source>
        <dbReference type="ARBA" id="ARBA00001957"/>
    </source>
</evidence>
<dbReference type="Gene3D" id="3.40.50.980">
    <property type="match status" value="2"/>
</dbReference>
<dbReference type="Gene3D" id="3.30.559.10">
    <property type="entry name" value="Chloramphenicol acetyltransferase-like domain"/>
    <property type="match status" value="2"/>
</dbReference>
<dbReference type="FunFam" id="1.10.1200.10:FF:000005">
    <property type="entry name" value="Nonribosomal peptide synthetase 1"/>
    <property type="match status" value="1"/>
</dbReference>
<dbReference type="SUPFAM" id="SSF56801">
    <property type="entry name" value="Acetyl-CoA synthetase-like"/>
    <property type="match status" value="1"/>
</dbReference>
<dbReference type="PROSITE" id="PS00012">
    <property type="entry name" value="PHOSPHOPANTETHEINE"/>
    <property type="match status" value="1"/>
</dbReference>
<dbReference type="InterPro" id="IPR001242">
    <property type="entry name" value="Condensation_dom"/>
</dbReference>
<dbReference type="GO" id="GO:0043041">
    <property type="term" value="P:amino acid activation for nonribosomal peptide biosynthetic process"/>
    <property type="evidence" value="ECO:0007669"/>
    <property type="project" value="TreeGrafter"/>
</dbReference>
<dbReference type="CDD" id="cd17643">
    <property type="entry name" value="A_NRPS_Cytc1-like"/>
    <property type="match status" value="1"/>
</dbReference>
<evidence type="ECO:0000256" key="2">
    <source>
        <dbReference type="ARBA" id="ARBA00006432"/>
    </source>
</evidence>
<protein>
    <submittedName>
        <fullName evidence="6">Amino acid adenylation domain-containing protein</fullName>
    </submittedName>
</protein>
<dbReference type="InterPro" id="IPR045851">
    <property type="entry name" value="AMP-bd_C_sf"/>
</dbReference>
<dbReference type="SUPFAM" id="SSF47336">
    <property type="entry name" value="ACP-like"/>
    <property type="match status" value="1"/>
</dbReference>
<dbReference type="InterPro" id="IPR020806">
    <property type="entry name" value="PKS_PP-bd"/>
</dbReference>
<dbReference type="NCBIfam" id="TIGR01733">
    <property type="entry name" value="AA-adenyl-dom"/>
    <property type="match status" value="1"/>
</dbReference>
<dbReference type="Gene3D" id="1.10.1200.10">
    <property type="entry name" value="ACP-like"/>
    <property type="match status" value="1"/>
</dbReference>
<dbReference type="FunFam" id="3.40.50.12780:FF:000012">
    <property type="entry name" value="Non-ribosomal peptide synthetase"/>
    <property type="match status" value="1"/>
</dbReference>
<dbReference type="CDD" id="cd19531">
    <property type="entry name" value="LCL_NRPS-like"/>
    <property type="match status" value="1"/>
</dbReference>
<comment type="caution">
    <text evidence="6">The sequence shown here is derived from an EMBL/GenBank/DDBJ whole genome shotgun (WGS) entry which is preliminary data.</text>
</comment>
<dbReference type="InterPro" id="IPR025110">
    <property type="entry name" value="AMP-bd_C"/>
</dbReference>